<keyword evidence="1" id="KW-0812">Transmembrane</keyword>
<proteinExistence type="predicted"/>
<protein>
    <submittedName>
        <fullName evidence="2">Uncharacterized protein</fullName>
    </submittedName>
</protein>
<organism evidence="2 3">
    <name type="scientific">Actinomyces radicidentis</name>
    <dbReference type="NCBI Taxonomy" id="111015"/>
    <lineage>
        <taxon>Bacteria</taxon>
        <taxon>Bacillati</taxon>
        <taxon>Actinomycetota</taxon>
        <taxon>Actinomycetes</taxon>
        <taxon>Actinomycetales</taxon>
        <taxon>Actinomycetaceae</taxon>
        <taxon>Actinomyces</taxon>
    </lineage>
</organism>
<evidence type="ECO:0000313" key="2">
    <source>
        <dbReference type="EMBL" id="AMD87281.1"/>
    </source>
</evidence>
<feature type="transmembrane region" description="Helical" evidence="1">
    <location>
        <begin position="16"/>
        <end position="38"/>
    </location>
</feature>
<keyword evidence="1" id="KW-1133">Transmembrane helix</keyword>
<keyword evidence="3" id="KW-1185">Reference proteome</keyword>
<reference evidence="3" key="1">
    <citation type="submission" date="2016-02" db="EMBL/GenBank/DDBJ databases">
        <authorList>
            <person name="Holder M.E."/>
            <person name="Ajami N.J."/>
            <person name="Petrosino J.F."/>
        </authorList>
    </citation>
    <scope>NUCLEOTIDE SEQUENCE [LARGE SCALE GENOMIC DNA]</scope>
    <source>
        <strain evidence="3">CCUG 36733</strain>
    </source>
</reference>
<dbReference type="EMBL" id="CP014228">
    <property type="protein sequence ID" value="AMD87281.1"/>
    <property type="molecule type" value="Genomic_DNA"/>
</dbReference>
<dbReference type="Proteomes" id="UP000065220">
    <property type="component" value="Chromosome"/>
</dbReference>
<evidence type="ECO:0000256" key="1">
    <source>
        <dbReference type="SAM" id="Phobius"/>
    </source>
</evidence>
<keyword evidence="1" id="KW-0472">Membrane</keyword>
<dbReference type="KEGG" id="ard:AXF14_06370"/>
<evidence type="ECO:0000313" key="3">
    <source>
        <dbReference type="Proteomes" id="UP000065220"/>
    </source>
</evidence>
<sequence>MVTVRPESGVVSPVPWISAMLTVLAVGAAVGSVVGWAVGCAVGSDVGSGAGVVPEATGVGAPAVKSAALSSVSVPAARWSDSAALVAAVAAAPS</sequence>
<gene>
    <name evidence="2" type="ORF">AXF14_06370</name>
</gene>
<accession>A0A0X8JER0</accession>
<dbReference type="AlphaFoldDB" id="A0A0X8JER0"/>
<name>A0A0X8JER0_ACTRD</name>